<organism evidence="2 3">
    <name type="scientific">Aquilegia coerulea</name>
    <name type="common">Rocky mountain columbine</name>
    <dbReference type="NCBI Taxonomy" id="218851"/>
    <lineage>
        <taxon>Eukaryota</taxon>
        <taxon>Viridiplantae</taxon>
        <taxon>Streptophyta</taxon>
        <taxon>Embryophyta</taxon>
        <taxon>Tracheophyta</taxon>
        <taxon>Spermatophyta</taxon>
        <taxon>Magnoliopsida</taxon>
        <taxon>Ranunculales</taxon>
        <taxon>Ranunculaceae</taxon>
        <taxon>Thalictroideae</taxon>
        <taxon>Aquilegia</taxon>
    </lineage>
</organism>
<evidence type="ECO:0000313" key="2">
    <source>
        <dbReference type="EMBL" id="PIA29034.1"/>
    </source>
</evidence>
<evidence type="ECO:0000313" key="3">
    <source>
        <dbReference type="Proteomes" id="UP000230069"/>
    </source>
</evidence>
<evidence type="ECO:0000256" key="1">
    <source>
        <dbReference type="SAM" id="Phobius"/>
    </source>
</evidence>
<protein>
    <recommendedName>
        <fullName evidence="4">Trehalose-phosphatase</fullName>
    </recommendedName>
</protein>
<keyword evidence="1" id="KW-0472">Membrane</keyword>
<keyword evidence="1" id="KW-0812">Transmembrane</keyword>
<dbReference type="GO" id="GO:0004805">
    <property type="term" value="F:trehalose-phosphatase activity"/>
    <property type="evidence" value="ECO:0007669"/>
    <property type="project" value="InterPro"/>
</dbReference>
<dbReference type="Gene3D" id="3.40.50.1000">
    <property type="entry name" value="HAD superfamily/HAD-like"/>
    <property type="match status" value="1"/>
</dbReference>
<accession>A0A2G5CCP3</accession>
<feature type="transmembrane region" description="Helical" evidence="1">
    <location>
        <begin position="19"/>
        <end position="38"/>
    </location>
</feature>
<dbReference type="InterPro" id="IPR023214">
    <property type="entry name" value="HAD_sf"/>
</dbReference>
<dbReference type="OrthoDB" id="1727354at2759"/>
<gene>
    <name evidence="2" type="ORF">AQUCO_06300004v1</name>
</gene>
<dbReference type="PANTHER" id="PTHR43768:SF17">
    <property type="entry name" value="TREHALOSE-PHOSPHATE PHOSPHATASE F-RELATED"/>
    <property type="match status" value="1"/>
</dbReference>
<dbReference type="InterPro" id="IPR044651">
    <property type="entry name" value="OTSB-like"/>
</dbReference>
<dbReference type="PANTHER" id="PTHR43768">
    <property type="entry name" value="TREHALOSE 6-PHOSPHATE PHOSPHATASE"/>
    <property type="match status" value="1"/>
</dbReference>
<evidence type="ECO:0008006" key="4">
    <source>
        <dbReference type="Google" id="ProtNLM"/>
    </source>
</evidence>
<dbReference type="AlphaFoldDB" id="A0A2G5CCP3"/>
<reference evidence="2 3" key="1">
    <citation type="submission" date="2017-09" db="EMBL/GenBank/DDBJ databases">
        <title>WGS assembly of Aquilegia coerulea Goldsmith.</title>
        <authorList>
            <person name="Hodges S."/>
            <person name="Kramer E."/>
            <person name="Nordborg M."/>
            <person name="Tomkins J."/>
            <person name="Borevitz J."/>
            <person name="Derieg N."/>
            <person name="Yan J."/>
            <person name="Mihaltcheva S."/>
            <person name="Hayes R.D."/>
            <person name="Rokhsar D."/>
        </authorList>
    </citation>
    <scope>NUCLEOTIDE SEQUENCE [LARGE SCALE GENOMIC DNA]</scope>
    <source>
        <strain evidence="3">cv. Goldsmith</strain>
    </source>
</reference>
<keyword evidence="1" id="KW-1133">Transmembrane helix</keyword>
<name>A0A2G5CCP3_AQUCA</name>
<dbReference type="GO" id="GO:0005992">
    <property type="term" value="P:trehalose biosynthetic process"/>
    <property type="evidence" value="ECO:0007669"/>
    <property type="project" value="InterPro"/>
</dbReference>
<dbReference type="STRING" id="218851.A0A2G5CCP3"/>
<proteinExistence type="predicted"/>
<dbReference type="EMBL" id="KZ305080">
    <property type="protein sequence ID" value="PIA29034.1"/>
    <property type="molecule type" value="Genomic_DNA"/>
</dbReference>
<feature type="transmembrane region" description="Helical" evidence="1">
    <location>
        <begin position="58"/>
        <end position="78"/>
    </location>
</feature>
<dbReference type="InParanoid" id="A0A2G5CCP3"/>
<sequence length="126" mass="14386">MAVIRTVCIPNGEGLHVNYMLLILFSFLVKVLDVRLVIDWDKGKAVEFLLDSPWRVVMFNLLLTCRILPTSFLIFKIIPSRYILLSECYKFGAGLSESDDVLPIYVGDDRTDEDVFKVNTNTVLEP</sequence>
<dbReference type="Proteomes" id="UP000230069">
    <property type="component" value="Unassembled WGS sequence"/>
</dbReference>
<keyword evidence="3" id="KW-1185">Reference proteome</keyword>